<reference evidence="1 2" key="1">
    <citation type="submission" date="2020-07" db="EMBL/GenBank/DDBJ databases">
        <title>Sequencing the genomes of 1000 actinobacteria strains.</title>
        <authorList>
            <person name="Klenk H.-P."/>
        </authorList>
    </citation>
    <scope>NUCLEOTIDE SEQUENCE [LARGE SCALE GENOMIC DNA]</scope>
    <source>
        <strain evidence="1 2">DSM 26341</strain>
    </source>
</reference>
<dbReference type="Proteomes" id="UP000539111">
    <property type="component" value="Unassembled WGS sequence"/>
</dbReference>
<dbReference type="PIRSF" id="PIRSF008502">
    <property type="entry name" value="UCP008502"/>
    <property type="match status" value="1"/>
</dbReference>
<name>A0A7Z0D5I1_9MICO</name>
<dbReference type="PANTHER" id="PTHR36439:SF1">
    <property type="entry name" value="DUF1697 DOMAIN-CONTAINING PROTEIN"/>
    <property type="match status" value="1"/>
</dbReference>
<evidence type="ECO:0000313" key="2">
    <source>
        <dbReference type="Proteomes" id="UP000539111"/>
    </source>
</evidence>
<organism evidence="1 2">
    <name type="scientific">Spelaeicoccus albus</name>
    <dbReference type="NCBI Taxonomy" id="1280376"/>
    <lineage>
        <taxon>Bacteria</taxon>
        <taxon>Bacillati</taxon>
        <taxon>Actinomycetota</taxon>
        <taxon>Actinomycetes</taxon>
        <taxon>Micrococcales</taxon>
        <taxon>Brevibacteriaceae</taxon>
        <taxon>Spelaeicoccus</taxon>
    </lineage>
</organism>
<gene>
    <name evidence="1" type="ORF">BJY26_003590</name>
</gene>
<sequence>MAPTHAALLRGINVGGHARVPMADLRALATGLGLNDVRTIGTSGNLLFSGGNEATARDVERALSAAVGFTPPVIVRSLTRLVDVASAARREFPDAEPQMLVGIFLSEPTAADPAVAFSEYPEDVRAAGDDLIADYVNGQARSKLGADRLERILGVAAVTVRNINTIEKLAGYTT</sequence>
<dbReference type="InterPro" id="IPR012545">
    <property type="entry name" value="DUF1697"/>
</dbReference>
<dbReference type="SUPFAM" id="SSF160379">
    <property type="entry name" value="SP0830-like"/>
    <property type="match status" value="1"/>
</dbReference>
<dbReference type="Pfam" id="PF08002">
    <property type="entry name" value="DUF1697"/>
    <property type="match status" value="1"/>
</dbReference>
<keyword evidence="2" id="KW-1185">Reference proteome</keyword>
<accession>A0A7Z0D5I1</accession>
<proteinExistence type="predicted"/>
<comment type="caution">
    <text evidence="1">The sequence shown here is derived from an EMBL/GenBank/DDBJ whole genome shotgun (WGS) entry which is preliminary data.</text>
</comment>
<evidence type="ECO:0000313" key="1">
    <source>
        <dbReference type="EMBL" id="NYI69284.1"/>
    </source>
</evidence>
<dbReference type="Gene3D" id="3.30.70.1280">
    <property type="entry name" value="SP0830-like domains"/>
    <property type="match status" value="1"/>
</dbReference>
<dbReference type="EMBL" id="JACBZP010000001">
    <property type="protein sequence ID" value="NYI69284.1"/>
    <property type="molecule type" value="Genomic_DNA"/>
</dbReference>
<dbReference type="PANTHER" id="PTHR36439">
    <property type="entry name" value="BLL4334 PROTEIN"/>
    <property type="match status" value="1"/>
</dbReference>
<dbReference type="AlphaFoldDB" id="A0A7Z0D5I1"/>
<protein>
    <submittedName>
        <fullName evidence="1">Uncharacterized protein (DUF1697 family)</fullName>
    </submittedName>
</protein>
<dbReference type="RefSeq" id="WP_179429535.1">
    <property type="nucleotide sequence ID" value="NZ_JACBZP010000001.1"/>
</dbReference>